<dbReference type="Proteomes" id="UP000485058">
    <property type="component" value="Unassembled WGS sequence"/>
</dbReference>
<reference evidence="4 5" key="1">
    <citation type="submission" date="2020-02" db="EMBL/GenBank/DDBJ databases">
        <title>Draft genome sequence of Haematococcus lacustris strain NIES-144.</title>
        <authorList>
            <person name="Morimoto D."/>
            <person name="Nakagawa S."/>
            <person name="Yoshida T."/>
            <person name="Sawayama S."/>
        </authorList>
    </citation>
    <scope>NUCLEOTIDE SEQUENCE [LARGE SCALE GENOMIC DNA]</scope>
    <source>
        <strain evidence="4 5">NIES-144</strain>
    </source>
</reference>
<evidence type="ECO:0000256" key="3">
    <source>
        <dbReference type="ARBA" id="ARBA00022737"/>
    </source>
</evidence>
<keyword evidence="2" id="KW-0433">Leucine-rich repeat</keyword>
<evidence type="ECO:0000256" key="1">
    <source>
        <dbReference type="ARBA" id="ARBA00004430"/>
    </source>
</evidence>
<dbReference type="PANTHER" id="PTHR48051:SF1">
    <property type="entry name" value="RAS SUPPRESSOR PROTEIN 1"/>
    <property type="match status" value="1"/>
</dbReference>
<evidence type="ECO:0000313" key="5">
    <source>
        <dbReference type="Proteomes" id="UP000485058"/>
    </source>
</evidence>
<evidence type="ECO:0000313" key="4">
    <source>
        <dbReference type="EMBL" id="GFH28587.1"/>
    </source>
</evidence>
<sequence>MRCASTAQAERMQASEHAWAELSTDALAVVINSSGLQPRDVAAMRATCSSWRQAVELRLQGLAPGASTRLDTLLSLANYFPALTRLDLSSLDHSLPQALTWPSTVSLPHFWLPDLSVTLPNLQELNLVPSPSRTRIASLHSQQAPQLAGLPPGQLPDPCPLSRVWLDAAAWPPCLTSLSLHHCSLGRLEAPLTSGLTQLQRLELQGCELVALAAQVSQLQGLTQLSLRGNQLTGLPQE</sequence>
<organism evidence="4 5">
    <name type="scientific">Haematococcus lacustris</name>
    <name type="common">Green alga</name>
    <name type="synonym">Haematococcus pluvialis</name>
    <dbReference type="NCBI Taxonomy" id="44745"/>
    <lineage>
        <taxon>Eukaryota</taxon>
        <taxon>Viridiplantae</taxon>
        <taxon>Chlorophyta</taxon>
        <taxon>core chlorophytes</taxon>
        <taxon>Chlorophyceae</taxon>
        <taxon>CS clade</taxon>
        <taxon>Chlamydomonadales</taxon>
        <taxon>Haematococcaceae</taxon>
        <taxon>Haematococcus</taxon>
    </lineage>
</organism>
<gene>
    <name evidence="4" type="ORF">HaLaN_27102</name>
</gene>
<dbReference type="GO" id="GO:0005930">
    <property type="term" value="C:axoneme"/>
    <property type="evidence" value="ECO:0007669"/>
    <property type="project" value="UniProtKB-SubCell"/>
</dbReference>
<proteinExistence type="predicted"/>
<dbReference type="InterPro" id="IPR050216">
    <property type="entry name" value="LRR_domain-containing"/>
</dbReference>
<feature type="non-terminal residue" evidence="4">
    <location>
        <position position="1"/>
    </location>
</feature>
<accession>A0A6A0A910</accession>
<name>A0A6A0A910_HAELA</name>
<evidence type="ECO:0000256" key="2">
    <source>
        <dbReference type="ARBA" id="ARBA00022614"/>
    </source>
</evidence>
<dbReference type="AlphaFoldDB" id="A0A6A0A910"/>
<dbReference type="PANTHER" id="PTHR48051">
    <property type="match status" value="1"/>
</dbReference>
<comment type="caution">
    <text evidence="4">The sequence shown here is derived from an EMBL/GenBank/DDBJ whole genome shotgun (WGS) entry which is preliminary data.</text>
</comment>
<dbReference type="Gene3D" id="3.80.10.10">
    <property type="entry name" value="Ribonuclease Inhibitor"/>
    <property type="match status" value="1"/>
</dbReference>
<comment type="subcellular location">
    <subcellularLocation>
        <location evidence="1">Cytoplasm</location>
        <location evidence="1">Cytoskeleton</location>
        <location evidence="1">Cilium axoneme</location>
    </subcellularLocation>
</comment>
<dbReference type="InterPro" id="IPR032675">
    <property type="entry name" value="LRR_dom_sf"/>
</dbReference>
<feature type="non-terminal residue" evidence="4">
    <location>
        <position position="238"/>
    </location>
</feature>
<protein>
    <submittedName>
        <fullName evidence="4">Uncharacterized protein</fullName>
    </submittedName>
</protein>
<keyword evidence="5" id="KW-1185">Reference proteome</keyword>
<dbReference type="SUPFAM" id="SSF52047">
    <property type="entry name" value="RNI-like"/>
    <property type="match status" value="1"/>
</dbReference>
<keyword evidence="3" id="KW-0677">Repeat</keyword>
<dbReference type="EMBL" id="BLLF01003945">
    <property type="protein sequence ID" value="GFH28587.1"/>
    <property type="molecule type" value="Genomic_DNA"/>
</dbReference>